<dbReference type="EC" id="2.7.13.3" evidence="3"/>
<keyword evidence="5" id="KW-0808">Transferase</keyword>
<dbReference type="RefSeq" id="WP_036201174.1">
    <property type="nucleotide sequence ID" value="NZ_AVCY01000004.1"/>
</dbReference>
<dbReference type="Pfam" id="PF00512">
    <property type="entry name" value="HisKA"/>
    <property type="match status" value="1"/>
</dbReference>
<keyword evidence="6" id="KW-0812">Transmembrane</keyword>
<keyword evidence="11" id="KW-0902">Two-component regulatory system</keyword>
<dbReference type="InterPro" id="IPR005467">
    <property type="entry name" value="His_kinase_dom"/>
</dbReference>
<accession>A0A0A3HV92</accession>
<dbReference type="SUPFAM" id="SSF47384">
    <property type="entry name" value="Homodimeric domain of signal transducing histidine kinase"/>
    <property type="match status" value="1"/>
</dbReference>
<dbReference type="EMBL" id="JPVO01000052">
    <property type="protein sequence ID" value="KGR75155.1"/>
    <property type="molecule type" value="Genomic_DNA"/>
</dbReference>
<dbReference type="Gene3D" id="3.30.565.10">
    <property type="entry name" value="Histidine kinase-like ATPase, C-terminal domain"/>
    <property type="match status" value="1"/>
</dbReference>
<keyword evidence="4" id="KW-0597">Phosphoprotein</keyword>
<dbReference type="GO" id="GO:0016020">
    <property type="term" value="C:membrane"/>
    <property type="evidence" value="ECO:0007669"/>
    <property type="project" value="UniProtKB-SubCell"/>
</dbReference>
<evidence type="ECO:0000256" key="9">
    <source>
        <dbReference type="ARBA" id="ARBA00022840"/>
    </source>
</evidence>
<dbReference type="Gene3D" id="1.10.287.130">
    <property type="match status" value="1"/>
</dbReference>
<dbReference type="SMART" id="SM00388">
    <property type="entry name" value="HisKA"/>
    <property type="match status" value="1"/>
</dbReference>
<dbReference type="FunFam" id="3.30.565.10:FF:000013">
    <property type="entry name" value="Two-component sensor histidine kinase"/>
    <property type="match status" value="1"/>
</dbReference>
<dbReference type="SMART" id="SM00387">
    <property type="entry name" value="HATPase_c"/>
    <property type="match status" value="1"/>
</dbReference>
<dbReference type="PRINTS" id="PR00344">
    <property type="entry name" value="BCTRLSENSOR"/>
</dbReference>
<feature type="domain" description="Histidine kinase" evidence="13">
    <location>
        <begin position="92"/>
        <end position="310"/>
    </location>
</feature>
<dbReference type="AlphaFoldDB" id="A0A0A3HV92"/>
<dbReference type="InterPro" id="IPR036097">
    <property type="entry name" value="HisK_dim/P_sf"/>
</dbReference>
<dbReference type="GO" id="GO:0000155">
    <property type="term" value="F:phosphorelay sensor kinase activity"/>
    <property type="evidence" value="ECO:0007669"/>
    <property type="project" value="InterPro"/>
</dbReference>
<dbReference type="Proteomes" id="UP000030408">
    <property type="component" value="Unassembled WGS sequence"/>
</dbReference>
<dbReference type="InterPro" id="IPR003661">
    <property type="entry name" value="HisK_dim/P_dom"/>
</dbReference>
<dbReference type="GO" id="GO:0005524">
    <property type="term" value="F:ATP binding"/>
    <property type="evidence" value="ECO:0007669"/>
    <property type="project" value="UniProtKB-KW"/>
</dbReference>
<evidence type="ECO:0000256" key="5">
    <source>
        <dbReference type="ARBA" id="ARBA00022679"/>
    </source>
</evidence>
<keyword evidence="15" id="KW-1185">Reference proteome</keyword>
<dbReference type="Pfam" id="PF02518">
    <property type="entry name" value="HATPase_c"/>
    <property type="match status" value="1"/>
</dbReference>
<evidence type="ECO:0000256" key="1">
    <source>
        <dbReference type="ARBA" id="ARBA00000085"/>
    </source>
</evidence>
<evidence type="ECO:0000256" key="2">
    <source>
        <dbReference type="ARBA" id="ARBA00004370"/>
    </source>
</evidence>
<dbReference type="eggNOG" id="COG2205">
    <property type="taxonomic scope" value="Bacteria"/>
</dbReference>
<evidence type="ECO:0000313" key="14">
    <source>
        <dbReference type="EMBL" id="KGR75155.1"/>
    </source>
</evidence>
<evidence type="ECO:0000256" key="3">
    <source>
        <dbReference type="ARBA" id="ARBA00012438"/>
    </source>
</evidence>
<keyword evidence="9" id="KW-0067">ATP-binding</keyword>
<dbReference type="InterPro" id="IPR004358">
    <property type="entry name" value="Sig_transdc_His_kin-like_C"/>
</dbReference>
<dbReference type="PROSITE" id="PS50109">
    <property type="entry name" value="HIS_KIN"/>
    <property type="match status" value="1"/>
</dbReference>
<dbReference type="OrthoDB" id="9792991at2"/>
<evidence type="ECO:0000256" key="6">
    <source>
        <dbReference type="ARBA" id="ARBA00022692"/>
    </source>
</evidence>
<dbReference type="SUPFAM" id="SSF55874">
    <property type="entry name" value="ATPase domain of HSP90 chaperone/DNA topoisomerase II/histidine kinase"/>
    <property type="match status" value="1"/>
</dbReference>
<keyword evidence="12" id="KW-0472">Membrane</keyword>
<keyword evidence="8 14" id="KW-0418">Kinase</keyword>
<dbReference type="STRING" id="1384057.CD33_12850"/>
<evidence type="ECO:0000256" key="10">
    <source>
        <dbReference type="ARBA" id="ARBA00022989"/>
    </source>
</evidence>
<dbReference type="InterPro" id="IPR003594">
    <property type="entry name" value="HATPase_dom"/>
</dbReference>
<evidence type="ECO:0000256" key="4">
    <source>
        <dbReference type="ARBA" id="ARBA00022553"/>
    </source>
</evidence>
<evidence type="ECO:0000256" key="8">
    <source>
        <dbReference type="ARBA" id="ARBA00022777"/>
    </source>
</evidence>
<protein>
    <recommendedName>
        <fullName evidence="3">histidine kinase</fullName>
        <ecNumber evidence="3">2.7.13.3</ecNumber>
    </recommendedName>
</protein>
<keyword evidence="10" id="KW-1133">Transmembrane helix</keyword>
<organism evidence="14 15">
    <name type="scientific">Ureibacillus sinduriensis BLB-1 = JCM 15800</name>
    <dbReference type="NCBI Taxonomy" id="1384057"/>
    <lineage>
        <taxon>Bacteria</taxon>
        <taxon>Bacillati</taxon>
        <taxon>Bacillota</taxon>
        <taxon>Bacilli</taxon>
        <taxon>Bacillales</taxon>
        <taxon>Caryophanaceae</taxon>
        <taxon>Ureibacillus</taxon>
    </lineage>
</organism>
<evidence type="ECO:0000256" key="12">
    <source>
        <dbReference type="ARBA" id="ARBA00023136"/>
    </source>
</evidence>
<dbReference type="PANTHER" id="PTHR43547:SF2">
    <property type="entry name" value="HYBRID SIGNAL TRANSDUCTION HISTIDINE KINASE C"/>
    <property type="match status" value="1"/>
</dbReference>
<dbReference type="InterPro" id="IPR036890">
    <property type="entry name" value="HATPase_C_sf"/>
</dbReference>
<evidence type="ECO:0000256" key="11">
    <source>
        <dbReference type="ARBA" id="ARBA00023012"/>
    </source>
</evidence>
<evidence type="ECO:0000313" key="15">
    <source>
        <dbReference type="Proteomes" id="UP000030408"/>
    </source>
</evidence>
<comment type="subcellular location">
    <subcellularLocation>
        <location evidence="2">Membrane</location>
    </subcellularLocation>
</comment>
<gene>
    <name evidence="14" type="ORF">CD33_12850</name>
</gene>
<keyword evidence="7" id="KW-0547">Nucleotide-binding</keyword>
<reference evidence="14 15" key="1">
    <citation type="submission" date="2014-02" db="EMBL/GenBank/DDBJ databases">
        <title>Draft genome sequence of Lysinibacillus sinduriensis JCM 15800.</title>
        <authorList>
            <person name="Zhang F."/>
            <person name="Wang G."/>
            <person name="Zhang L."/>
        </authorList>
    </citation>
    <scope>NUCLEOTIDE SEQUENCE [LARGE SCALE GENOMIC DNA]</scope>
    <source>
        <strain evidence="14 15">JCM 15800</strain>
    </source>
</reference>
<dbReference type="PANTHER" id="PTHR43547">
    <property type="entry name" value="TWO-COMPONENT HISTIDINE KINASE"/>
    <property type="match status" value="1"/>
</dbReference>
<comment type="caution">
    <text evidence="14">The sequence shown here is derived from an EMBL/GenBank/DDBJ whole genome shotgun (WGS) entry which is preliminary data.</text>
</comment>
<name>A0A0A3HV92_9BACL</name>
<proteinExistence type="predicted"/>
<evidence type="ECO:0000259" key="13">
    <source>
        <dbReference type="PROSITE" id="PS50109"/>
    </source>
</evidence>
<evidence type="ECO:0000256" key="7">
    <source>
        <dbReference type="ARBA" id="ARBA00022741"/>
    </source>
</evidence>
<comment type="catalytic activity">
    <reaction evidence="1">
        <text>ATP + protein L-histidine = ADP + protein N-phospho-L-histidine.</text>
        <dbReference type="EC" id="2.7.13.3"/>
    </reaction>
</comment>
<sequence>MLTLVVILLLVSFSLNIAMFLKRLAHRKEIQYIEKKLRSIVVNSSDEKLLLYTNDKQIKALLIQINLLLEESQKATVDYRVLERSMRKMLSNISHDLKTPLTVILGYAENMMNDDDLDPHKVKASLQTVHLKTVEVLDLMKRFFELARLESGDNHAEIVKVDISEICRKIILDYYEILTRKDFEVAIEIPETPIFVWGNQISIERILNNLITNAIKYGADGKMIGLKVKTNNDHAYIEVMDKGKGISEINRDRVFERMYTLEDSRNKLYQGSGLGLTITKRLVEQLGGSISLDSEPFKKTVFTVALKRFNF</sequence>
<dbReference type="CDD" id="cd00082">
    <property type="entry name" value="HisKA"/>
    <property type="match status" value="1"/>
</dbReference>